<feature type="domain" description="GH29D-like beta-sandwich" evidence="3">
    <location>
        <begin position="306"/>
        <end position="372"/>
    </location>
</feature>
<name>A0A1H3FA53_9FIRM</name>
<dbReference type="InterPro" id="IPR059177">
    <property type="entry name" value="GH29D-like_dom"/>
</dbReference>
<organism evidence="4 5">
    <name type="scientific">Lachnobacterium bovis DSM 14045</name>
    <dbReference type="NCBI Taxonomy" id="1122142"/>
    <lineage>
        <taxon>Bacteria</taxon>
        <taxon>Bacillati</taxon>
        <taxon>Bacillota</taxon>
        <taxon>Clostridia</taxon>
        <taxon>Lachnospirales</taxon>
        <taxon>Lachnospiraceae</taxon>
        <taxon>Lachnobacterium</taxon>
    </lineage>
</organism>
<accession>A0A1H3FA53</accession>
<keyword evidence="1" id="KW-0812">Transmembrane</keyword>
<protein>
    <submittedName>
        <fullName evidence="4">Zinc-ribbon domain-containing protein</fullName>
    </submittedName>
</protein>
<sequence>MKCKKCGADLQDGVIYCPHCGKEVQIVPDYNEFDEEYLKNIILQEQMNSTLVEDNRIDTEEQISINSNNKKERIIIMIGMITAIVLAIAVVVYTSIANYHSNSYTYQINSGKDAFKEKNYDLAIKHFNRATEIDKTRSYPFVELGLIYEAKKDKVTAEDMFKKAIQKDKKDINAYKCIINFYEKNGDLNKIVELAQKVNNSKVKALFSEYIPIEPDFNSDTEIFYNKIDIQLIIANETDVVYYTIDGKDPIKDGKVYNVKDGIIIRTPGTYYIKAVSKNRKGIYSQVVEKKCKLALLKPDQPVVSPSSGSYGAPTYITISVPDGCEAYYTWDGQTPTRNSEKYTSPFLVPEGNNVLNVISVDIKTGKVSDVYSAYYEYYSQ</sequence>
<reference evidence="4 5" key="1">
    <citation type="submission" date="2016-10" db="EMBL/GenBank/DDBJ databases">
        <authorList>
            <person name="de Groot N.N."/>
        </authorList>
    </citation>
    <scope>NUCLEOTIDE SEQUENCE [LARGE SCALE GENOMIC DNA]</scope>
    <source>
        <strain evidence="4 5">DSM 14045</strain>
    </source>
</reference>
<keyword evidence="1" id="KW-0472">Membrane</keyword>
<evidence type="ECO:0000256" key="1">
    <source>
        <dbReference type="SAM" id="Phobius"/>
    </source>
</evidence>
<proteinExistence type="predicted"/>
<feature type="domain" description="GH29D-like beta-sandwich" evidence="3">
    <location>
        <begin position="226"/>
        <end position="288"/>
    </location>
</feature>
<dbReference type="STRING" id="1122142.SAMN02910414_00191"/>
<dbReference type="EMBL" id="FNPG01000004">
    <property type="protein sequence ID" value="SDX87228.1"/>
    <property type="molecule type" value="Genomic_DNA"/>
</dbReference>
<dbReference type="Gene3D" id="1.25.40.10">
    <property type="entry name" value="Tetratricopeptide repeat domain"/>
    <property type="match status" value="1"/>
</dbReference>
<keyword evidence="5" id="KW-1185">Reference proteome</keyword>
<feature type="transmembrane region" description="Helical" evidence="1">
    <location>
        <begin position="74"/>
        <end position="96"/>
    </location>
</feature>
<evidence type="ECO:0000313" key="4">
    <source>
        <dbReference type="EMBL" id="SDX87228.1"/>
    </source>
</evidence>
<dbReference type="InterPro" id="IPR026870">
    <property type="entry name" value="Zinc_ribbon_dom"/>
</dbReference>
<dbReference type="AlphaFoldDB" id="A0A1H3FA53"/>
<dbReference type="InterPro" id="IPR011990">
    <property type="entry name" value="TPR-like_helical_dom_sf"/>
</dbReference>
<evidence type="ECO:0000259" key="3">
    <source>
        <dbReference type="Pfam" id="PF13290"/>
    </source>
</evidence>
<dbReference type="OrthoDB" id="9802197at2"/>
<dbReference type="SMART" id="SM00028">
    <property type="entry name" value="TPR"/>
    <property type="match status" value="2"/>
</dbReference>
<dbReference type="SUPFAM" id="SSF48452">
    <property type="entry name" value="TPR-like"/>
    <property type="match status" value="1"/>
</dbReference>
<dbReference type="Pfam" id="PF13240">
    <property type="entry name" value="Zn_Ribbon_1"/>
    <property type="match status" value="1"/>
</dbReference>
<dbReference type="Pfam" id="PF13290">
    <property type="entry name" value="CHB_HEX_C_1"/>
    <property type="match status" value="2"/>
</dbReference>
<evidence type="ECO:0000259" key="2">
    <source>
        <dbReference type="Pfam" id="PF13240"/>
    </source>
</evidence>
<dbReference type="RefSeq" id="WP_074715201.1">
    <property type="nucleotide sequence ID" value="NZ_FNPG01000004.1"/>
</dbReference>
<dbReference type="InterPro" id="IPR019734">
    <property type="entry name" value="TPR_rpt"/>
</dbReference>
<keyword evidence="1" id="KW-1133">Transmembrane helix</keyword>
<gene>
    <name evidence="4" type="ORF">SAMN02910414_00191</name>
</gene>
<feature type="domain" description="Zinc-ribbon" evidence="2">
    <location>
        <begin position="2"/>
        <end position="24"/>
    </location>
</feature>
<dbReference type="Proteomes" id="UP000183918">
    <property type="component" value="Unassembled WGS sequence"/>
</dbReference>
<evidence type="ECO:0000313" key="5">
    <source>
        <dbReference type="Proteomes" id="UP000183918"/>
    </source>
</evidence>